<reference evidence="1 2" key="1">
    <citation type="submission" date="2020-10" db="EMBL/GenBank/DDBJ databases">
        <title>Campylobacter and Helicobacter PacBio genomes.</title>
        <authorList>
            <person name="Lane C."/>
        </authorList>
    </citation>
    <scope>NUCLEOTIDE SEQUENCE [LARGE SCALE GENOMIC DNA]</scope>
    <source>
        <strain evidence="1 2">2016D-0074</strain>
    </source>
</reference>
<dbReference type="EMBL" id="CP063079">
    <property type="protein sequence ID" value="QOQ88827.1"/>
    <property type="molecule type" value="Genomic_DNA"/>
</dbReference>
<dbReference type="RefSeq" id="WP_197556447.1">
    <property type="nucleotide sequence ID" value="NZ_CP063079.1"/>
</dbReference>
<dbReference type="Proteomes" id="UP000595070">
    <property type="component" value="Chromosome"/>
</dbReference>
<evidence type="ECO:0000313" key="2">
    <source>
        <dbReference type="Proteomes" id="UP000595070"/>
    </source>
</evidence>
<evidence type="ECO:0000313" key="1">
    <source>
        <dbReference type="EMBL" id="QOQ88827.1"/>
    </source>
</evidence>
<sequence>MRDKGLMEHLKDIKDGIADCYIGLYDFGDFLARISGFRDWQEKSVILDDFHKRQTLEELDFLKDIVKNETSRNIILEYLIKDINERPLYYLAPSGILTTIKKITKTKKLFIINITSLGGKATSTAHSLYPYYKNIQNSFTPLCSIDDKNSNLLKEFNFDSFSCNFYNNNIFNQSLKYLDNIQDEKEYINEYKIFLENLNHFNQEYNNYKLMSIQVINNLKIAYIQKLSLEDINNININSKPYLLKALYFCEDYVLYDKDKQALFDENTIKELEFNSSFYTIFISHKNKLNDTYLNARKELYKSIDEFKKLGFKDLEHAYQTYMSSFIVNEELNNKDKTINKNENKEINKNLNQKSDTKESINFKELSLNSNQENNTKENTSSIKEQGFNLLFDKIIIQNNIIFKGKKSA</sequence>
<keyword evidence="2" id="KW-1185">Reference proteome</keyword>
<organism evidence="1 2">
    <name type="scientific">Campylobacter peloridis</name>
    <dbReference type="NCBI Taxonomy" id="488546"/>
    <lineage>
        <taxon>Bacteria</taxon>
        <taxon>Pseudomonadati</taxon>
        <taxon>Campylobacterota</taxon>
        <taxon>Epsilonproteobacteria</taxon>
        <taxon>Campylobacterales</taxon>
        <taxon>Campylobacteraceae</taxon>
        <taxon>Campylobacter</taxon>
    </lineage>
</organism>
<gene>
    <name evidence="1" type="ORF">IMC75_07900</name>
</gene>
<protein>
    <submittedName>
        <fullName evidence="1">Uncharacterized protein</fullName>
    </submittedName>
</protein>
<proteinExistence type="predicted"/>
<name>A0ABX6TS82_9BACT</name>
<accession>A0ABX6TS82</accession>